<dbReference type="Pfam" id="PF13180">
    <property type="entry name" value="PDZ_2"/>
    <property type="match status" value="1"/>
</dbReference>
<dbReference type="InterPro" id="IPR055911">
    <property type="entry name" value="DUF7488"/>
</dbReference>
<evidence type="ECO:0000259" key="1">
    <source>
        <dbReference type="SMART" id="SM00228"/>
    </source>
</evidence>
<organism evidence="2 3">
    <name type="scientific">Campylobacter insulaenigrae NCTC 12927</name>
    <dbReference type="NCBI Taxonomy" id="1031564"/>
    <lineage>
        <taxon>Bacteria</taxon>
        <taxon>Pseudomonadati</taxon>
        <taxon>Campylobacterota</taxon>
        <taxon>Epsilonproteobacteria</taxon>
        <taxon>Campylobacterales</taxon>
        <taxon>Campylobacteraceae</taxon>
        <taxon>Campylobacter</taxon>
    </lineage>
</organism>
<dbReference type="InterPro" id="IPR041489">
    <property type="entry name" value="PDZ_6"/>
</dbReference>
<proteinExistence type="predicted"/>
<dbReference type="SMART" id="SM00228">
    <property type="entry name" value="PDZ"/>
    <property type="match status" value="2"/>
</dbReference>
<dbReference type="AlphaFoldDB" id="A0A0A8GZN1"/>
<dbReference type="InterPro" id="IPR001478">
    <property type="entry name" value="PDZ"/>
</dbReference>
<dbReference type="GeneID" id="74430930"/>
<sequence length="359" mass="41098">MRIIVCILTLVGILFAIPRPSFNDFLGCYQKNKASMLIYEGLPAFALDENTLAVVKTKDGKLNKYTKYDPFLNLYLVKTDFSLIPAPMANEEELTRSNWVGILDDNKSYIGHLKYFGQNLTEGDQLDFETKIGELNSPCCKMLGITLDNGKLIGNRYLKHFMKYPDVYWGDIGVDFEMRDGKIYVKKIRKNGQFLLNDELIAVDGEPYDDIRKLNEKILFADRGSTLYFNVLRDNEDLNISTMVFDKDLGIYAKPKKAAPAKPTSFYSNLGLRVDTKMNVIEVSSNSKAQMAGFLVGDKILRVNNHKMHNMNEFQNILMQENSFDILISRKATNMPSAQNNNLEQINKGYFDFFIRLNK</sequence>
<gene>
    <name evidence="2" type="ORF">CINS_0109</name>
</gene>
<name>A0A0A8GZN1_9BACT</name>
<dbReference type="STRING" id="1031564.CINS_0109"/>
<evidence type="ECO:0000313" key="3">
    <source>
        <dbReference type="Proteomes" id="UP000031163"/>
    </source>
</evidence>
<dbReference type="SUPFAM" id="SSF50156">
    <property type="entry name" value="PDZ domain-like"/>
    <property type="match status" value="2"/>
</dbReference>
<accession>A0A0A8GZN1</accession>
<dbReference type="KEGG" id="cis:CINS_0109"/>
<dbReference type="InterPro" id="IPR036034">
    <property type="entry name" value="PDZ_sf"/>
</dbReference>
<feature type="domain" description="PDZ" evidence="1">
    <location>
        <begin position="172"/>
        <end position="235"/>
    </location>
</feature>
<dbReference type="Pfam" id="PF17820">
    <property type="entry name" value="PDZ_6"/>
    <property type="match status" value="1"/>
</dbReference>
<reference evidence="2 3" key="1">
    <citation type="journal article" date="2014" name="Genome Biol. Evol.">
        <title>Comparative Genomics of the Campylobacter lari Group.</title>
        <authorList>
            <person name="Miller W.G."/>
            <person name="Yee E."/>
            <person name="Chapman M.H."/>
            <person name="Smith T.P."/>
            <person name="Bono J.L."/>
            <person name="Huynh S."/>
            <person name="Parker C.T."/>
            <person name="Vandamme P."/>
            <person name="Luong K."/>
            <person name="Korlach J."/>
        </authorList>
    </citation>
    <scope>NUCLEOTIDE SEQUENCE [LARGE SCALE GENOMIC DNA]</scope>
    <source>
        <strain evidence="2 3">NCTC 12927</strain>
    </source>
</reference>
<evidence type="ECO:0000313" key="2">
    <source>
        <dbReference type="EMBL" id="AJC87117.1"/>
    </source>
</evidence>
<dbReference type="RefSeq" id="WP_039648942.1">
    <property type="nucleotide sequence ID" value="NZ_CP007770.1"/>
</dbReference>
<dbReference type="Pfam" id="PF24314">
    <property type="entry name" value="DUF7488"/>
    <property type="match status" value="1"/>
</dbReference>
<feature type="domain" description="PDZ" evidence="1">
    <location>
        <begin position="268"/>
        <end position="332"/>
    </location>
</feature>
<dbReference type="Proteomes" id="UP000031163">
    <property type="component" value="Chromosome"/>
</dbReference>
<protein>
    <recommendedName>
        <fullName evidence="1">PDZ domain-containing protein</fullName>
    </recommendedName>
</protein>
<dbReference type="HOGENOM" id="CLU_066393_0_0_7"/>
<dbReference type="Gene3D" id="2.30.42.10">
    <property type="match status" value="1"/>
</dbReference>
<dbReference type="EMBL" id="CP007770">
    <property type="protein sequence ID" value="AJC87117.1"/>
    <property type="molecule type" value="Genomic_DNA"/>
</dbReference>